<evidence type="ECO:0000313" key="3">
    <source>
        <dbReference type="EMBL" id="WXB18580.1"/>
    </source>
</evidence>
<protein>
    <submittedName>
        <fullName evidence="3">SDR family oxidoreductase</fullName>
    </submittedName>
</protein>
<dbReference type="CDD" id="cd05369">
    <property type="entry name" value="TER_DECR_SDR_a"/>
    <property type="match status" value="1"/>
</dbReference>
<keyword evidence="2" id="KW-0560">Oxidoreductase</keyword>
<dbReference type="Pfam" id="PF13561">
    <property type="entry name" value="adh_short_C2"/>
    <property type="match status" value="1"/>
</dbReference>
<dbReference type="NCBIfam" id="NF005752">
    <property type="entry name" value="PRK07576.1"/>
    <property type="match status" value="1"/>
</dbReference>
<evidence type="ECO:0000256" key="1">
    <source>
        <dbReference type="ARBA" id="ARBA00022857"/>
    </source>
</evidence>
<name>A0ABZ2M7W7_9BACT</name>
<dbReference type="SUPFAM" id="SSF51735">
    <property type="entry name" value="NAD(P)-binding Rossmann-fold domains"/>
    <property type="match status" value="1"/>
</dbReference>
<keyword evidence="1" id="KW-0521">NADP</keyword>
<dbReference type="InterPro" id="IPR045017">
    <property type="entry name" value="DECR2-like"/>
</dbReference>
<proteinExistence type="predicted"/>
<dbReference type="PRINTS" id="PR00081">
    <property type="entry name" value="GDHRDH"/>
</dbReference>
<dbReference type="InterPro" id="IPR002347">
    <property type="entry name" value="SDR_fam"/>
</dbReference>
<dbReference type="InterPro" id="IPR036291">
    <property type="entry name" value="NAD(P)-bd_dom_sf"/>
</dbReference>
<dbReference type="Proteomes" id="UP001370348">
    <property type="component" value="Chromosome"/>
</dbReference>
<sequence>MLVQQYLPKDLFRGKTVFVTGGGSGINLGVARNFAALGASLAICGRTQEKLDRAAAELAALSAHLGGKVLPVAADVRDYAALEKALGRTEAEVGPVDVLVCGAAGNFLCPAEDLSPNGFKAVIDIDLLGSFNASRAAFEQLKKTRGSILFISAGQSFMPHAFQVHVGAAKAGIDNLMKNLALEWGRYGIRSNTIVPGPIEDTEGMRRLSSPEHDTRAKGAIPLGRYGTVDEIGHAAVFLASPFAAYITGTVLSVDGGSNLIGSALWNQAVESLVPRKGSGKAPPGS</sequence>
<gene>
    <name evidence="3" type="ORF">LZC94_15230</name>
</gene>
<organism evidence="3 4">
    <name type="scientific">Pendulispora albinea</name>
    <dbReference type="NCBI Taxonomy" id="2741071"/>
    <lineage>
        <taxon>Bacteria</taxon>
        <taxon>Pseudomonadati</taxon>
        <taxon>Myxococcota</taxon>
        <taxon>Myxococcia</taxon>
        <taxon>Myxococcales</taxon>
        <taxon>Sorangiineae</taxon>
        <taxon>Pendulisporaceae</taxon>
        <taxon>Pendulispora</taxon>
    </lineage>
</organism>
<dbReference type="PANTHER" id="PTHR43296">
    <property type="entry name" value="PEROXISOMAL 2,4-DIENOYL-COA REDUCTASE"/>
    <property type="match status" value="1"/>
</dbReference>
<dbReference type="RefSeq" id="WP_394828213.1">
    <property type="nucleotide sequence ID" value="NZ_CP089984.1"/>
</dbReference>
<dbReference type="Gene3D" id="3.40.50.720">
    <property type="entry name" value="NAD(P)-binding Rossmann-like Domain"/>
    <property type="match status" value="1"/>
</dbReference>
<reference evidence="3 4" key="1">
    <citation type="submission" date="2021-12" db="EMBL/GenBank/DDBJ databases">
        <title>Discovery of the Pendulisporaceae a myxobacterial family with distinct sporulation behavior and unique specialized metabolism.</title>
        <authorList>
            <person name="Garcia R."/>
            <person name="Popoff A."/>
            <person name="Bader C.D."/>
            <person name="Loehr J."/>
            <person name="Walesch S."/>
            <person name="Walt C."/>
            <person name="Boldt J."/>
            <person name="Bunk B."/>
            <person name="Haeckl F.J.F.P.J."/>
            <person name="Gunesch A.P."/>
            <person name="Birkelbach J."/>
            <person name="Nuebel U."/>
            <person name="Pietschmann T."/>
            <person name="Bach T."/>
            <person name="Mueller R."/>
        </authorList>
    </citation>
    <scope>NUCLEOTIDE SEQUENCE [LARGE SCALE GENOMIC DNA]</scope>
    <source>
        <strain evidence="3 4">MSr11954</strain>
    </source>
</reference>
<evidence type="ECO:0000313" key="4">
    <source>
        <dbReference type="Proteomes" id="UP001370348"/>
    </source>
</evidence>
<accession>A0ABZ2M7W7</accession>
<dbReference type="EMBL" id="CP089984">
    <property type="protein sequence ID" value="WXB18580.1"/>
    <property type="molecule type" value="Genomic_DNA"/>
</dbReference>
<evidence type="ECO:0000256" key="2">
    <source>
        <dbReference type="ARBA" id="ARBA00023002"/>
    </source>
</evidence>
<dbReference type="PANTHER" id="PTHR43296:SF2">
    <property type="entry name" value="PEROXISOMAL 2,4-DIENOYL-COA REDUCTASE [(3E)-ENOYL-COA-PRODUCING]"/>
    <property type="match status" value="1"/>
</dbReference>
<keyword evidence="4" id="KW-1185">Reference proteome</keyword>